<feature type="compositionally biased region" description="Basic and acidic residues" evidence="1">
    <location>
        <begin position="398"/>
        <end position="411"/>
    </location>
</feature>
<dbReference type="PANTHER" id="PTHR46104:SF1">
    <property type="entry name" value="GENE 9195-RELATED"/>
    <property type="match status" value="1"/>
</dbReference>
<comment type="caution">
    <text evidence="3">The sequence shown here is derived from an EMBL/GenBank/DDBJ whole genome shotgun (WGS) entry which is preliminary data.</text>
</comment>
<accession>A0A2A9M2G3</accession>
<dbReference type="GeneID" id="40306362"/>
<organism evidence="3 4">
    <name type="scientific">Besnoitia besnoiti</name>
    <name type="common">Apicomplexan protozoan</name>
    <dbReference type="NCBI Taxonomy" id="94643"/>
    <lineage>
        <taxon>Eukaryota</taxon>
        <taxon>Sar</taxon>
        <taxon>Alveolata</taxon>
        <taxon>Apicomplexa</taxon>
        <taxon>Conoidasida</taxon>
        <taxon>Coccidia</taxon>
        <taxon>Eucoccidiorida</taxon>
        <taxon>Eimeriorina</taxon>
        <taxon>Sarcocystidae</taxon>
        <taxon>Besnoitia</taxon>
    </lineage>
</organism>
<dbReference type="OrthoDB" id="347037at2759"/>
<name>A0A2A9M2G3_BESBE</name>
<feature type="region of interest" description="Disordered" evidence="1">
    <location>
        <begin position="379"/>
        <end position="416"/>
    </location>
</feature>
<evidence type="ECO:0000313" key="4">
    <source>
        <dbReference type="Proteomes" id="UP000224006"/>
    </source>
</evidence>
<keyword evidence="2" id="KW-1133">Transmembrane helix</keyword>
<dbReference type="Proteomes" id="UP000224006">
    <property type="component" value="Chromosome IX"/>
</dbReference>
<keyword evidence="2" id="KW-0472">Membrane</keyword>
<feature type="region of interest" description="Disordered" evidence="1">
    <location>
        <begin position="500"/>
        <end position="528"/>
    </location>
</feature>
<feature type="compositionally biased region" description="Basic and acidic residues" evidence="1">
    <location>
        <begin position="268"/>
        <end position="277"/>
    </location>
</feature>
<dbReference type="RefSeq" id="XP_029216697.1">
    <property type="nucleotide sequence ID" value="XM_029360030.1"/>
</dbReference>
<feature type="region of interest" description="Disordered" evidence="1">
    <location>
        <begin position="3355"/>
        <end position="3410"/>
    </location>
</feature>
<feature type="compositionally biased region" description="Basic and acidic residues" evidence="1">
    <location>
        <begin position="154"/>
        <end position="174"/>
    </location>
</feature>
<dbReference type="KEGG" id="bbes:BESB_013000"/>
<proteinExistence type="predicted"/>
<dbReference type="VEuPathDB" id="ToxoDB:BESB_013000"/>
<feature type="transmembrane region" description="Helical" evidence="2">
    <location>
        <begin position="3533"/>
        <end position="3555"/>
    </location>
</feature>
<keyword evidence="2" id="KW-0812">Transmembrane</keyword>
<evidence type="ECO:0000256" key="1">
    <source>
        <dbReference type="SAM" id="MobiDB-lite"/>
    </source>
</evidence>
<reference evidence="3 4" key="1">
    <citation type="submission" date="2017-09" db="EMBL/GenBank/DDBJ databases">
        <title>Genome sequencing of Besnoitia besnoiti strain Bb-Ger1.</title>
        <authorList>
            <person name="Schares G."/>
            <person name="Venepally P."/>
            <person name="Lorenzi H.A."/>
        </authorList>
    </citation>
    <scope>NUCLEOTIDE SEQUENCE [LARGE SCALE GENOMIC DNA]</scope>
    <source>
        <strain evidence="3 4">Bb-Ger1</strain>
    </source>
</reference>
<feature type="region of interest" description="Disordered" evidence="1">
    <location>
        <begin position="253"/>
        <end position="302"/>
    </location>
</feature>
<dbReference type="Gene3D" id="2.10.50.10">
    <property type="entry name" value="Tumor Necrosis Factor Receptor, subunit A, domain 2"/>
    <property type="match status" value="7"/>
</dbReference>
<dbReference type="SMART" id="SM01411">
    <property type="entry name" value="Ephrin_rec_like"/>
    <property type="match status" value="36"/>
</dbReference>
<feature type="region of interest" description="Disordered" evidence="1">
    <location>
        <begin position="132"/>
        <end position="180"/>
    </location>
</feature>
<evidence type="ECO:0000256" key="2">
    <source>
        <dbReference type="SAM" id="Phobius"/>
    </source>
</evidence>
<dbReference type="PANTHER" id="PTHR46104">
    <property type="entry name" value="GENE 9195-RELATED-RELATED"/>
    <property type="match status" value="1"/>
</dbReference>
<dbReference type="EMBL" id="NWUJ01000010">
    <property type="protein sequence ID" value="PFH32688.1"/>
    <property type="molecule type" value="Genomic_DNA"/>
</dbReference>
<keyword evidence="4" id="KW-1185">Reference proteome</keyword>
<gene>
    <name evidence="3" type="ORF">BESB_013000</name>
</gene>
<dbReference type="InterPro" id="IPR009030">
    <property type="entry name" value="Growth_fac_rcpt_cys_sf"/>
</dbReference>
<sequence>MVVAVDGGKAQSCRACQPKPNKNYDHHAEPVGKEGMRRNLLNASRHRPLNNKLLAFASVFLCLAYRSELSCSIDTFGAEKNAGHATPPLQSGQPLVIPVVEGNTRQASAGVYYAQTAAEKQRLRIERVETGDAPLSDPVPSARATLSGAGRALSDARETKEVRVDPVENGETFRRHGPSNSTLQVSAVQHPTERAESAGVGSCAKSEAQDAVLFLRQHGQESWRARIPVLISSRFLPAELGLRLLKKRHLEKGHKPLNSLGSPAVRSDGSRSGDSRSSEPSSQSTNAAQLPPDDPQAVPGDAKKGLLGSLPVFFPPSDLGNMNSPLGIAVRPAVVTIPPGESAFDLQIQLQRKPRGQTVYIQIQCYAVSQGMAFELPKGRKAGGTSPIAGERQLASHSSKEESFALNRDETASESAPLITSGHVEGAPSATQGTLLVSTREEIRQDEWKQRHWRTIDLKHVKSGRCYLSGASSEPTEHVVLKRGKIIQLIGLHRAAPSCSDRGAGGKNACQRPSSASRGQVPPPPTMPVIRGGDRPWWLMSKEFPVNVIVPPANRKQECQPGTLRALAGTACLTCLPGFKCTEQKLYETCVFPMWSPEASPECFLPGPHTNSMGVGSAPIPCGEGTVSTEASARCTLCPSNFQCVVDRIGIQTACPRNTFSDPGEAHCRYCPKHHDCSRGVIQPCPFGQVSDATGIKCVDAVDGSYLHPDSKRAMQLPSTFANDGTGRSFTWLYVTKAFKGWVPASDGVSSRRDVPCPPMALCTAGWYKLGALKNQWSSSVDVLERGSAVPTSWSEIFDQPSKGRTQQMFGYYAWARNSVSLRQDDFASIDNPCPTGYYSDSSTTFKSECMLATTGYCPRGSLSDCEKHEFPALLANVRGSDHNDIYAVRTGYHALRSVGGKEEVLPCNKGHIIYGRTCYTGTLFGKPGRAGMMFRWKTFFASHTATRADLLDVCPEGHYCPVPSVVTKVACPPGSVCPQGTKWKHQYSCLPGTYAPHGVAGQQDCLPCPTGFACAIGNEVVACDIGFFCPLGTPHPAAYPCPRGTYGTATGAESKADCQNCPVGFVCDGGASLSRPCPRGHYCDVGRLSSESALPCPEGTYNPRDGGSSVDDCLPCPLGHACDGPGAWARRQCPRGTYSDPGQATCQPCPGGYFCETGSAARPCPVGSYSDVGAESCHPCPHNYSCDIPGLSKYEVLLERFCPNCDSASAIVDPDFKAPGGFWLDEKSGLLTPCEPGQYTLTQGATTSDACSSSPAGTYVSYFGAPEPEGSCSRGYYCPEGSTSREQARCPSGSYTPSAGAGRVEDCAVCPPGSLCHQMALADVQSDCPPGFYCPEGSAFRGVPCPAGTYRPESKGKSLADCHACPPGNYCPEPGLQAPGSPCSAGFICLGGAQVAAPTDNQTGRACPAGGFCPEGATTNAPCPAGTYNPLPGGRDASSCLPCPAGQYCLGTTSTTPDGNCNDGYICKKGSLSPTETPATPGHFAVQPGVAEQECEPGTFNEKYAQAKCDLCLPGHYCDTHGMSRVKSCPAGTFCEEGAITAAECPVGTYNPAPLRGSQDDCLACTPGFFCSKRRATYPTGTCSPGYYCRGGATTDTPADTNDQGGPCPAGHYCPGKSEVPTPCPPGTYGAMERQRGAGSCLPCPGAAFCSQSGQTTFEGPCEGGFTCPPGSIKSKHTVCPAGSKCPPGSLSPTICSEGTYQPDAGQQECLPCPPGYNCRPGVTQYLNSGCPQGTFCPGSGTTEPQQCPDGTYSLHTARVYPDSCLPCPPGLMCQQNNVKPATDGTADCPEGYACTGGVKVAGPGIVSEGSVRCERGFYCPKGSGQPIPCPAGRVCPTSQLGTAELLCPGGRYCPIGSATGLPCPPGYFCPSGSAAPRRCPLGTISAYQENAAEDQCTKCPAGKYCDGTTNAYEEKIDSTAPSGECREGYYCPNGLFTPIGIPCPIGSYCPTGSARPLTCPVGSTTAAAGLAECTGCDAGFICSSGLVTPCPAGQYCDKDSLPQVCLPGSYNPIAGGINADACRPCPPGKACRHSGTSAPETCRGGYFCLLHVAILNPTDLSEAESVAVAEAESGAATEGGGRCPKGYYCPPGARVPLPCRAGYQCGTLGLSAPRAPCNAGYYCRQKAQSASPPAPPDATSCPSQDLYGPCTPGHFCPAGSRVPEACPPGTYLTFPLGKSIADCLPCPGGRYCSGRGLIYPTGFCRAGVFCRQKAETPDGTFCPKGSFCPEGTTSPQPCAPGSYQDTEGHASCKPCPAGFTCATGSGLVTPLECPAGAFCPASSSIPTKCPVGKYALDGGLKQESDCWWCPPGKVCNTEGIAEELKNCPAGSYCPAPSYVILRDPGGDETPKISCMPSRPGGPATCAIEPTPCPVGWVCPEGSATPQRCPLGQTMTAGGAATNAGCKACPAGQFCPPSGSVQGCAAGFLCLAGAYSPTPVKEPAGRLCRRGHFCPSGTTVEIACPRGSLSVGEGTGSACQECPAGNVCASEGIQTLTDNEACPKGSYCPGGSVTAVACPAGTYNPFQFLASSQECLACPPGKYCGSAGATASTGPCDAGTWCKQGSMSQDHTSGYAPARLVACPLGAYCPASTPMPVLCSAGTYQDSEAASDACKSCAAGAYCGVAGLQSADGSGPCQPGFFCQEGAKVAAPRDAVSGDICTKGHYCPPGSKTPQECAAGYYSDEEGLASCKRCPAGYLCPGGPSGEIQDCPRGSVCGPAAAQASFCPDGTTSDVANLAKDEECSECPPGKVCEAGKPQTECPAGFLCLLGVGPAQTQDPNKDLNEVWTDSSFWSGHSVHYGGACPAGHFCPTGTEAPVACAEGTVRETVGGESQDDCSKCPEGSFCDPHMPVPVACPVGYYCTSETPKPTPCERGFYLSSKGSSHKSDCTKCPEGYACDQEGVVDFKLFPCPTGYFCRAGAVEPEACPAGSYGAGPKLSQPESCAACPAGILCASPDEDGKLRPQATVCPAGHVCGRSASAPIMCQAGTYCPAGSETAVPCPDGYHCPQGSDVPLVCPEGSFCSHGVAEPTVCPTGYKASAAAKETCVGAYSVEACCEACPPATFADQPGSSECSPCAAGHICTGGSTSATPNANEEGVVMGYKCPPGYFCLEGALEPTPCPPGTFSDQPGGTSLDACSPCPDGTYQRFPGMSSCDACGPNARSEKLSGSTSCTCYGAARFYRNEDGTCPCYSRFTTHNGDEAAAADGRSPCQEVLYSRCTVGQVRDDVGSCLNEDEVDCVESCRGGAGSFLHHFGVCQCADGPRIAAQCTASCKETLPEVFVTAEGLTEVDPVGASTTVYSTGLPESLDMPRLQFLCAKLKEELSGLPLDSLCGMSFHQASSAGLDGLLRMPDDLRPAPDLSTDGSQPDGPASYHRVAGHPPPAVEPSAFRLGRRRTGTQSTDPRNIVPRPVQCLQRGATIVWELKDGVYPVYHKESLMNSHAAMDDAAFRDLAKRASNLPQFFAYTFLVAGSFVFAASDNPLEIAVVVVVPDGVRCPAGTRFASPLSAQSLGILGVTSAASRLMTEPNWGTVILGFFALLFCCLVVLYAVWRCRHSAWEACLWMAPLGSAKRRHALTDFRGAILAAVHELPGAKGNLTCTDVRVLHHLAVSTADATHAVAGYAGDAEEQAIVPLKDAADALAVDVDSTDGRLLQVGPSTCF</sequence>
<dbReference type="STRING" id="94643.A0A2A9M2G3"/>
<protein>
    <submittedName>
        <fullName evidence="3">GCC2 and GCC3 domain-containing protein</fullName>
    </submittedName>
</protein>
<dbReference type="SUPFAM" id="SSF57184">
    <property type="entry name" value="Growth factor receptor domain"/>
    <property type="match status" value="10"/>
</dbReference>
<evidence type="ECO:0000313" key="3">
    <source>
        <dbReference type="EMBL" id="PFH32688.1"/>
    </source>
</evidence>